<gene>
    <name evidence="3" type="ORF">EVA92_01455</name>
</gene>
<dbReference type="InterPro" id="IPR050546">
    <property type="entry name" value="Glycosyl_Hydrlase_16"/>
</dbReference>
<dbReference type="SUPFAM" id="SSF49899">
    <property type="entry name" value="Concanavalin A-like lectins/glucanases"/>
    <property type="match status" value="1"/>
</dbReference>
<dbReference type="PROSITE" id="PS51257">
    <property type="entry name" value="PROKAR_LIPOPROTEIN"/>
    <property type="match status" value="1"/>
</dbReference>
<dbReference type="PANTHER" id="PTHR10963">
    <property type="entry name" value="GLYCOSYL HYDROLASE-RELATED"/>
    <property type="match status" value="1"/>
</dbReference>
<sequence length="307" mass="35372">MKYGLITHINLLLNVVILSACMGSTYYDDTSEFLRPENPISFNSCPNKEPQSYDGFTLKWSDDFSSNDLNQDNWSYMYGDGSLYDIPGWGNNEEQLYVDNSDNIYLVNGCLFIIPTFKENIGYESARINTSEKFLFHFGRIDVSFSVPELTGVWPAIWLLPERKRYGYWPASGEIDLVETRNNASDELITTIHYGHDFHRYESKTTFLSQLSKLTNPDDHNIISIIWTEESVVWLLNNLEVFRIYFDDLPSIEPNPFVEQFHGLINVAVGGNFPGNPNSLEYCSARENCPDVKKLIIDYIAYYESDN</sequence>
<dbReference type="GO" id="GO:0005975">
    <property type="term" value="P:carbohydrate metabolic process"/>
    <property type="evidence" value="ECO:0007669"/>
    <property type="project" value="InterPro"/>
</dbReference>
<name>A0A520N064_9GAMM</name>
<proteinExistence type="inferred from homology"/>
<dbReference type="PROSITE" id="PS51762">
    <property type="entry name" value="GH16_2"/>
    <property type="match status" value="1"/>
</dbReference>
<protein>
    <submittedName>
        <fullName evidence="3">Glycoside hydrolase family 16 protein</fullName>
    </submittedName>
</protein>
<organism evidence="3 4">
    <name type="scientific">SAR86 cluster bacterium</name>
    <dbReference type="NCBI Taxonomy" id="2030880"/>
    <lineage>
        <taxon>Bacteria</taxon>
        <taxon>Pseudomonadati</taxon>
        <taxon>Pseudomonadota</taxon>
        <taxon>Gammaproteobacteria</taxon>
        <taxon>SAR86 cluster</taxon>
    </lineage>
</organism>
<comment type="similarity">
    <text evidence="1">Belongs to the glycosyl hydrolase 16 family.</text>
</comment>
<reference evidence="3 4" key="1">
    <citation type="submission" date="2019-02" db="EMBL/GenBank/DDBJ databases">
        <title>Prokaryotic population dynamics and viral predation in marine succession experiment using metagenomics: the confinement effect.</title>
        <authorList>
            <person name="Haro-Moreno J.M."/>
            <person name="Rodriguez-Valera F."/>
            <person name="Lopez-Perez M."/>
        </authorList>
    </citation>
    <scope>NUCLEOTIDE SEQUENCE [LARGE SCALE GENOMIC DNA]</scope>
    <source>
        <strain evidence="3">MED-G159</strain>
    </source>
</reference>
<evidence type="ECO:0000259" key="2">
    <source>
        <dbReference type="PROSITE" id="PS51762"/>
    </source>
</evidence>
<dbReference type="AlphaFoldDB" id="A0A520N064"/>
<dbReference type="CDD" id="cd08023">
    <property type="entry name" value="GH16_laminarinase_like"/>
    <property type="match status" value="1"/>
</dbReference>
<evidence type="ECO:0000313" key="3">
    <source>
        <dbReference type="EMBL" id="RZO26845.1"/>
    </source>
</evidence>
<dbReference type="Gene3D" id="2.60.120.200">
    <property type="match status" value="1"/>
</dbReference>
<dbReference type="Pfam" id="PF00722">
    <property type="entry name" value="Glyco_hydro_16"/>
    <property type="match status" value="1"/>
</dbReference>
<dbReference type="PANTHER" id="PTHR10963:SF55">
    <property type="entry name" value="GLYCOSIDE HYDROLASE FAMILY 16 PROTEIN"/>
    <property type="match status" value="1"/>
</dbReference>
<dbReference type="GO" id="GO:0004553">
    <property type="term" value="F:hydrolase activity, hydrolyzing O-glycosyl compounds"/>
    <property type="evidence" value="ECO:0007669"/>
    <property type="project" value="InterPro"/>
</dbReference>
<dbReference type="InterPro" id="IPR013320">
    <property type="entry name" value="ConA-like_dom_sf"/>
</dbReference>
<evidence type="ECO:0000313" key="4">
    <source>
        <dbReference type="Proteomes" id="UP000315825"/>
    </source>
</evidence>
<keyword evidence="3" id="KW-0378">Hydrolase</keyword>
<dbReference type="EMBL" id="SHBE01000002">
    <property type="protein sequence ID" value="RZO26845.1"/>
    <property type="molecule type" value="Genomic_DNA"/>
</dbReference>
<evidence type="ECO:0000256" key="1">
    <source>
        <dbReference type="ARBA" id="ARBA00006865"/>
    </source>
</evidence>
<dbReference type="InterPro" id="IPR000757">
    <property type="entry name" value="Beta-glucanase-like"/>
</dbReference>
<dbReference type="Proteomes" id="UP000315825">
    <property type="component" value="Unassembled WGS sequence"/>
</dbReference>
<accession>A0A520N064</accession>
<feature type="domain" description="GH16" evidence="2">
    <location>
        <begin position="40"/>
        <end position="307"/>
    </location>
</feature>
<comment type="caution">
    <text evidence="3">The sequence shown here is derived from an EMBL/GenBank/DDBJ whole genome shotgun (WGS) entry which is preliminary data.</text>
</comment>